<evidence type="ECO:0000313" key="2">
    <source>
        <dbReference type="Proteomes" id="UP000034877"/>
    </source>
</evidence>
<gene>
    <name evidence="1" type="ORF">UY22_C0034G0014</name>
</gene>
<name>A0A0G1XDY4_9BACT</name>
<dbReference type="Proteomes" id="UP000034877">
    <property type="component" value="Unassembled WGS sequence"/>
</dbReference>
<feature type="non-terminal residue" evidence="1">
    <location>
        <position position="1"/>
    </location>
</feature>
<evidence type="ECO:0000313" key="1">
    <source>
        <dbReference type="EMBL" id="KKU92545.1"/>
    </source>
</evidence>
<reference evidence="1 2" key="1">
    <citation type="journal article" date="2015" name="Nature">
        <title>rRNA introns, odd ribosomes, and small enigmatic genomes across a large radiation of phyla.</title>
        <authorList>
            <person name="Brown C.T."/>
            <person name="Hug L.A."/>
            <person name="Thomas B.C."/>
            <person name="Sharon I."/>
            <person name="Castelle C.J."/>
            <person name="Singh A."/>
            <person name="Wilkins M.J."/>
            <person name="Williams K.H."/>
            <person name="Banfield J.F."/>
        </authorList>
    </citation>
    <scope>NUCLEOTIDE SEQUENCE [LARGE SCALE GENOMIC DNA]</scope>
</reference>
<protein>
    <submittedName>
        <fullName evidence="1">Uncharacterized protein</fullName>
    </submittedName>
</protein>
<accession>A0A0G1XDY4</accession>
<dbReference type="EMBL" id="LCPE01000034">
    <property type="protein sequence ID" value="KKU92545.1"/>
    <property type="molecule type" value="Genomic_DNA"/>
</dbReference>
<organism evidence="1 2">
    <name type="scientific">Candidatus Amesbacteria bacterium GW2011_GWC1_48_10</name>
    <dbReference type="NCBI Taxonomy" id="1618365"/>
    <lineage>
        <taxon>Bacteria</taxon>
        <taxon>Candidatus Amesiibacteriota</taxon>
    </lineage>
</organism>
<sequence>LKDALGKDAEGSIQFFAVETVGRKMLNRKVNRRKDPMVQIGVRRNDDGRRLAIVVEREVALDLLRAAIYLGKELHPSRGLKLHE</sequence>
<proteinExistence type="predicted"/>
<dbReference type="AlphaFoldDB" id="A0A0G1XDY4"/>
<comment type="caution">
    <text evidence="1">The sequence shown here is derived from an EMBL/GenBank/DDBJ whole genome shotgun (WGS) entry which is preliminary data.</text>
</comment>